<dbReference type="STRING" id="1802281.A3A44_00750"/>
<comment type="caution">
    <text evidence="1">The sequence shown here is derived from an EMBL/GenBank/DDBJ whole genome shotgun (WGS) entry which is preliminary data.</text>
</comment>
<dbReference type="AlphaFoldDB" id="A0A1G2LAT2"/>
<protein>
    <recommendedName>
        <fullName evidence="3">Glycosyltransferase subfamily 4-like N-terminal domain-containing protein</fullName>
    </recommendedName>
</protein>
<dbReference type="GO" id="GO:0047355">
    <property type="term" value="F:CDP-glycerol glycerophosphotransferase activity"/>
    <property type="evidence" value="ECO:0007669"/>
    <property type="project" value="InterPro"/>
</dbReference>
<dbReference type="Pfam" id="PF04464">
    <property type="entry name" value="Glyphos_transf"/>
    <property type="match status" value="1"/>
</dbReference>
<dbReference type="GO" id="GO:0016020">
    <property type="term" value="C:membrane"/>
    <property type="evidence" value="ECO:0007669"/>
    <property type="project" value="InterPro"/>
</dbReference>
<proteinExistence type="predicted"/>
<organism evidence="1 2">
    <name type="scientific">Candidatus Sungbacteria bacterium RIFCSPLOWO2_01_FULL_60_25</name>
    <dbReference type="NCBI Taxonomy" id="1802281"/>
    <lineage>
        <taxon>Bacteria</taxon>
        <taxon>Candidatus Sungiibacteriota</taxon>
    </lineage>
</organism>
<evidence type="ECO:0000313" key="1">
    <source>
        <dbReference type="EMBL" id="OHA08690.1"/>
    </source>
</evidence>
<reference evidence="1 2" key="1">
    <citation type="journal article" date="2016" name="Nat. Commun.">
        <title>Thousands of microbial genomes shed light on interconnected biogeochemical processes in an aquifer system.</title>
        <authorList>
            <person name="Anantharaman K."/>
            <person name="Brown C.T."/>
            <person name="Hug L.A."/>
            <person name="Sharon I."/>
            <person name="Castelle C.J."/>
            <person name="Probst A.J."/>
            <person name="Thomas B.C."/>
            <person name="Singh A."/>
            <person name="Wilkins M.J."/>
            <person name="Karaoz U."/>
            <person name="Brodie E.L."/>
            <person name="Williams K.H."/>
            <person name="Hubbard S.S."/>
            <person name="Banfield J.F."/>
        </authorList>
    </citation>
    <scope>NUCLEOTIDE SEQUENCE [LARGE SCALE GENOMIC DNA]</scope>
</reference>
<gene>
    <name evidence="1" type="ORF">A3A44_00750</name>
</gene>
<evidence type="ECO:0000313" key="2">
    <source>
        <dbReference type="Proteomes" id="UP000178977"/>
    </source>
</evidence>
<accession>A0A1G2LAT2</accession>
<sequence>MPTIFVTSFHPLISRNIIATEFLSHLTAMGNEVVVLVPDYKRSFFEETYRRPGVRFEGVATGPGARSGWVKIAKRIAEALPDTRRAAIGRRRTLAGKRKSALVYWFFYAPLGLVGKSRRAVRWFRWLDFRLAPAGRFYPLLDRYRPALVFSTDIQNEHDVALMQDARRRGYPILGMVRSWDNLTTRALRFAPPHIIVHNEIIKAEAARYHGIAPDAVSVVGIPHYDRYLRGPTMGRSEFFGNIGVGLNTKLVLYFPICDYRLERNIVDPYVIGLLDKTEGITTLVRFPPAASVDLGDFVKPPRMVYDRPGHEFQSGRVDDRELAPEDDERLVNALAWCDVAVCGPSTAIIDAALFQKPVLLIDFYPRDLPEEGRIYEYGAEHIANILATGGARRVRSEPELVAALRQCREHPETDAAGRERIVREQCWRTDAKSCERLARIVAERAAFVRESAGERKTPDAPEG</sequence>
<evidence type="ECO:0008006" key="3">
    <source>
        <dbReference type="Google" id="ProtNLM"/>
    </source>
</evidence>
<dbReference type="InterPro" id="IPR007554">
    <property type="entry name" value="Glycerophosphate_synth"/>
</dbReference>
<dbReference type="SUPFAM" id="SSF53756">
    <property type="entry name" value="UDP-Glycosyltransferase/glycogen phosphorylase"/>
    <property type="match status" value="1"/>
</dbReference>
<name>A0A1G2LAT2_9BACT</name>
<dbReference type="Proteomes" id="UP000178977">
    <property type="component" value="Unassembled WGS sequence"/>
</dbReference>
<dbReference type="EMBL" id="MHQT01000036">
    <property type="protein sequence ID" value="OHA08690.1"/>
    <property type="molecule type" value="Genomic_DNA"/>
</dbReference>